<name>A0A1H7Q6H0_9LACT</name>
<dbReference type="Pfam" id="PF13180">
    <property type="entry name" value="PDZ_2"/>
    <property type="match status" value="1"/>
</dbReference>
<dbReference type="PANTHER" id="PTHR10046">
    <property type="entry name" value="ATP DEPENDENT LON PROTEASE FAMILY MEMBER"/>
    <property type="match status" value="1"/>
</dbReference>
<dbReference type="OrthoDB" id="2356897at2"/>
<proteinExistence type="inferred from homology"/>
<dbReference type="PROSITE" id="PS51786">
    <property type="entry name" value="LON_PROTEOLYTIC"/>
    <property type="match status" value="1"/>
</dbReference>
<dbReference type="EC" id="3.4.21.53" evidence="1"/>
<dbReference type="InterPro" id="IPR027065">
    <property type="entry name" value="Lon_Prtase"/>
</dbReference>
<keyword evidence="7" id="KW-1185">Reference proteome</keyword>
<keyword evidence="1" id="KW-0645">Protease</keyword>
<dbReference type="STRING" id="426703.SAMN04488100_101148"/>
<dbReference type="GO" id="GO:0004176">
    <property type="term" value="F:ATP-dependent peptidase activity"/>
    <property type="evidence" value="ECO:0007669"/>
    <property type="project" value="UniProtKB-UniRule"/>
</dbReference>
<dbReference type="Pfam" id="PF05362">
    <property type="entry name" value="Lon_C"/>
    <property type="match status" value="1"/>
</dbReference>
<organism evidence="5 6">
    <name type="scientific">Alkalibacterium putridalgicola</name>
    <dbReference type="NCBI Taxonomy" id="426703"/>
    <lineage>
        <taxon>Bacteria</taxon>
        <taxon>Bacillati</taxon>
        <taxon>Bacillota</taxon>
        <taxon>Bacilli</taxon>
        <taxon>Lactobacillales</taxon>
        <taxon>Carnobacteriaceae</taxon>
        <taxon>Alkalibacterium</taxon>
    </lineage>
</organism>
<keyword evidence="1" id="KW-0720">Serine protease</keyword>
<dbReference type="Proteomes" id="UP000321425">
    <property type="component" value="Unassembled WGS sequence"/>
</dbReference>
<feature type="domain" description="Lon proteolytic" evidence="3">
    <location>
        <begin position="189"/>
        <end position="343"/>
    </location>
</feature>
<gene>
    <name evidence="4" type="ORF">APU01nite_00590</name>
    <name evidence="5" type="ORF">SAMN04488100_101148</name>
</gene>
<dbReference type="GO" id="GO:0005524">
    <property type="term" value="F:ATP binding"/>
    <property type="evidence" value="ECO:0007669"/>
    <property type="project" value="InterPro"/>
</dbReference>
<keyword evidence="1" id="KW-0378">Hydrolase</keyword>
<keyword evidence="2" id="KW-0812">Transmembrane</keyword>
<dbReference type="Proteomes" id="UP000198548">
    <property type="component" value="Unassembled WGS sequence"/>
</dbReference>
<reference evidence="5 6" key="1">
    <citation type="submission" date="2016-10" db="EMBL/GenBank/DDBJ databases">
        <authorList>
            <person name="de Groot N.N."/>
        </authorList>
    </citation>
    <scope>NUCLEOTIDE SEQUENCE [LARGE SCALE GENOMIC DNA]</scope>
    <source>
        <strain evidence="5 6">DSM 19182</strain>
    </source>
</reference>
<evidence type="ECO:0000256" key="1">
    <source>
        <dbReference type="PROSITE-ProRule" id="PRU01122"/>
    </source>
</evidence>
<evidence type="ECO:0000313" key="6">
    <source>
        <dbReference type="Proteomes" id="UP000198548"/>
    </source>
</evidence>
<dbReference type="AlphaFoldDB" id="A0A1H7Q6H0"/>
<dbReference type="InterPro" id="IPR001478">
    <property type="entry name" value="PDZ"/>
</dbReference>
<feature type="active site" evidence="1">
    <location>
        <position position="233"/>
    </location>
</feature>
<dbReference type="EMBL" id="FOBL01000001">
    <property type="protein sequence ID" value="SEL43670.1"/>
    <property type="molecule type" value="Genomic_DNA"/>
</dbReference>
<dbReference type="Gene3D" id="2.30.42.10">
    <property type="match status" value="1"/>
</dbReference>
<dbReference type="InterPro" id="IPR008269">
    <property type="entry name" value="Lon_proteolytic"/>
</dbReference>
<evidence type="ECO:0000313" key="4">
    <source>
        <dbReference type="EMBL" id="GEK88020.1"/>
    </source>
</evidence>
<comment type="similarity">
    <text evidence="1">Belongs to the peptidase S16 family.</text>
</comment>
<reference evidence="4 7" key="2">
    <citation type="submission" date="2019-07" db="EMBL/GenBank/DDBJ databases">
        <title>Whole genome shotgun sequence of Alkalibacterium putridalgicola NBRC 103243.</title>
        <authorList>
            <person name="Hosoyama A."/>
            <person name="Uohara A."/>
            <person name="Ohji S."/>
            <person name="Ichikawa N."/>
        </authorList>
    </citation>
    <scope>NUCLEOTIDE SEQUENCE [LARGE SCALE GENOMIC DNA]</scope>
    <source>
        <strain evidence="4 7">NBRC 103243</strain>
    </source>
</reference>
<dbReference type="EMBL" id="BJUX01000001">
    <property type="protein sequence ID" value="GEK88020.1"/>
    <property type="molecule type" value="Genomic_DNA"/>
</dbReference>
<dbReference type="GO" id="GO:0030163">
    <property type="term" value="P:protein catabolic process"/>
    <property type="evidence" value="ECO:0007669"/>
    <property type="project" value="InterPro"/>
</dbReference>
<evidence type="ECO:0000313" key="5">
    <source>
        <dbReference type="EMBL" id="SEL43670.1"/>
    </source>
</evidence>
<protein>
    <recommendedName>
        <fullName evidence="1">endopeptidase La</fullName>
        <ecNumber evidence="1">3.4.21.53</ecNumber>
    </recommendedName>
</protein>
<comment type="catalytic activity">
    <reaction evidence="1">
        <text>Hydrolysis of proteins in presence of ATP.</text>
        <dbReference type="EC" id="3.4.21.53"/>
    </reaction>
</comment>
<accession>A0A1H7Q6H0</accession>
<evidence type="ECO:0000259" key="3">
    <source>
        <dbReference type="PROSITE" id="PS51786"/>
    </source>
</evidence>
<dbReference type="InterPro" id="IPR036034">
    <property type="entry name" value="PDZ_sf"/>
</dbReference>
<dbReference type="GO" id="GO:0006508">
    <property type="term" value="P:proteolysis"/>
    <property type="evidence" value="ECO:0007669"/>
    <property type="project" value="UniProtKB-KW"/>
</dbReference>
<evidence type="ECO:0000256" key="2">
    <source>
        <dbReference type="SAM" id="Phobius"/>
    </source>
</evidence>
<dbReference type="InterPro" id="IPR020568">
    <property type="entry name" value="Ribosomal_Su5_D2-typ_SF"/>
</dbReference>
<keyword evidence="2" id="KW-1133">Transmembrane helix</keyword>
<dbReference type="SUPFAM" id="SSF54211">
    <property type="entry name" value="Ribosomal protein S5 domain 2-like"/>
    <property type="match status" value="1"/>
</dbReference>
<evidence type="ECO:0000313" key="7">
    <source>
        <dbReference type="Proteomes" id="UP000321425"/>
    </source>
</evidence>
<feature type="transmembrane region" description="Helical" evidence="2">
    <location>
        <begin position="7"/>
        <end position="29"/>
    </location>
</feature>
<dbReference type="GO" id="GO:0004252">
    <property type="term" value="F:serine-type endopeptidase activity"/>
    <property type="evidence" value="ECO:0007669"/>
    <property type="project" value="UniProtKB-UniRule"/>
</dbReference>
<feature type="active site" evidence="1">
    <location>
        <position position="277"/>
    </location>
</feature>
<dbReference type="RefSeq" id="WP_091486015.1">
    <property type="nucleotide sequence ID" value="NZ_BJUX01000001.1"/>
</dbReference>
<sequence length="344" mass="37785">MNKKRFILKTFLLGLAVYLLFFLPIPYFIERPGSAVVINDKVEVDGQTDGSDSQYMLTTIEVFRATPFSSLFQFLPYHSGVSEADMLGSYDDYDDYRMLQQYYMDYSIDTAKAAAFNAAELPYDIEYEGVYVMSVSPESNFYDELEMGDSISEINGESFENTDGFIEYISQQSVGDEVTLTVVRSGETTQVSGELILIEETGNPGIGITLVTQSSVTTSPEVSIDAGNIGGPSAGLMFSLQIYKMLVEDFDSDLVVAGTGTIAENGDVGRIGGIDKKVVAAHEEGAAVFFAPDDEIDSQVLEEYPDLQSNYETALEAAEDINTDMEIVPVDHISDAIEYLNNID</sequence>
<dbReference type="NCBIfam" id="NF041438">
    <property type="entry name" value="SepM_fam_S16"/>
    <property type="match status" value="1"/>
</dbReference>
<keyword evidence="2" id="KW-0472">Membrane</keyword>